<dbReference type="AlphaFoldDB" id="A0A0F9Q5R3"/>
<organism evidence="1">
    <name type="scientific">marine sediment metagenome</name>
    <dbReference type="NCBI Taxonomy" id="412755"/>
    <lineage>
        <taxon>unclassified sequences</taxon>
        <taxon>metagenomes</taxon>
        <taxon>ecological metagenomes</taxon>
    </lineage>
</organism>
<reference evidence="1" key="1">
    <citation type="journal article" date="2015" name="Nature">
        <title>Complex archaea that bridge the gap between prokaryotes and eukaryotes.</title>
        <authorList>
            <person name="Spang A."/>
            <person name="Saw J.H."/>
            <person name="Jorgensen S.L."/>
            <person name="Zaremba-Niedzwiedzka K."/>
            <person name="Martijn J."/>
            <person name="Lind A.E."/>
            <person name="van Eijk R."/>
            <person name="Schleper C."/>
            <person name="Guy L."/>
            <person name="Ettema T.J."/>
        </authorList>
    </citation>
    <scope>NUCLEOTIDE SEQUENCE</scope>
</reference>
<sequence>CLRNGERPPEYTLLSPLNHRASVSPQIAKDYVLRLKKLAVNNWVPEQPPRPALGYVGFDEVTGETAGPFRDKFLEDRLLNESWSVVDQSRWLFSHSGMRIPSEEVFNRSYRAEVMRRISDEGVGFGRY</sequence>
<dbReference type="EMBL" id="LAZR01004437">
    <property type="protein sequence ID" value="KKN08586.1"/>
    <property type="molecule type" value="Genomic_DNA"/>
</dbReference>
<name>A0A0F9Q5R3_9ZZZZ</name>
<protein>
    <submittedName>
        <fullName evidence="1">Uncharacterized protein</fullName>
    </submittedName>
</protein>
<evidence type="ECO:0000313" key="1">
    <source>
        <dbReference type="EMBL" id="KKN08586.1"/>
    </source>
</evidence>
<comment type="caution">
    <text evidence="1">The sequence shown here is derived from an EMBL/GenBank/DDBJ whole genome shotgun (WGS) entry which is preliminary data.</text>
</comment>
<feature type="non-terminal residue" evidence="1">
    <location>
        <position position="1"/>
    </location>
</feature>
<gene>
    <name evidence="1" type="ORF">LCGC14_1055150</name>
</gene>
<proteinExistence type="predicted"/>
<accession>A0A0F9Q5R3</accession>